<dbReference type="InterPro" id="IPR006976">
    <property type="entry name" value="VanZ-like"/>
</dbReference>
<gene>
    <name evidence="4" type="ORF">RM590_32245</name>
</gene>
<evidence type="ECO:0000256" key="2">
    <source>
        <dbReference type="SAM" id="Phobius"/>
    </source>
</evidence>
<keyword evidence="2" id="KW-0812">Transmembrane</keyword>
<dbReference type="PANTHER" id="PTHR36834">
    <property type="entry name" value="MEMBRANE PROTEIN-RELATED"/>
    <property type="match status" value="1"/>
</dbReference>
<sequence length="210" mass="22295">MQHHPAAPIGPGVSPRVRVAALGLLAAYLLFVTWLALRPLNVMWVSPANVEPFATIRADFARGPAEAARTIGAGMLRMAPLGVLLPLLGRRLGGARFASLCRTVFAGGMISLALEFCQSLVPSRVADVDSIILNTLGVAVAHQLAYGRLRALVLRGPRPSPRPSVRRLAPRHGHTRGAAPGGGPMRQARRTRTWVPPIRADEAPALSGRG</sequence>
<organism evidence="4 5">
    <name type="scientific">Streptomyces litchfieldiae</name>
    <dbReference type="NCBI Taxonomy" id="3075543"/>
    <lineage>
        <taxon>Bacteria</taxon>
        <taxon>Bacillati</taxon>
        <taxon>Actinomycetota</taxon>
        <taxon>Actinomycetes</taxon>
        <taxon>Kitasatosporales</taxon>
        <taxon>Streptomycetaceae</taxon>
        <taxon>Streptomyces</taxon>
    </lineage>
</organism>
<keyword evidence="5" id="KW-1185">Reference proteome</keyword>
<dbReference type="Pfam" id="PF04892">
    <property type="entry name" value="VanZ"/>
    <property type="match status" value="1"/>
</dbReference>
<comment type="caution">
    <text evidence="4">The sequence shown here is derived from an EMBL/GenBank/DDBJ whole genome shotgun (WGS) entry which is preliminary data.</text>
</comment>
<dbReference type="Proteomes" id="UP001183246">
    <property type="component" value="Unassembled WGS sequence"/>
</dbReference>
<evidence type="ECO:0000259" key="3">
    <source>
        <dbReference type="Pfam" id="PF04892"/>
    </source>
</evidence>
<dbReference type="PANTHER" id="PTHR36834:SF1">
    <property type="entry name" value="INTEGRAL MEMBRANE PROTEIN"/>
    <property type="match status" value="1"/>
</dbReference>
<feature type="region of interest" description="Disordered" evidence="1">
    <location>
        <begin position="157"/>
        <end position="210"/>
    </location>
</feature>
<keyword evidence="2" id="KW-1133">Transmembrane helix</keyword>
<dbReference type="RefSeq" id="WP_311708341.1">
    <property type="nucleotide sequence ID" value="NZ_JAVREL010000029.1"/>
</dbReference>
<keyword evidence="2" id="KW-0472">Membrane</keyword>
<evidence type="ECO:0000313" key="4">
    <source>
        <dbReference type="EMBL" id="MDT0347215.1"/>
    </source>
</evidence>
<dbReference type="InterPro" id="IPR053150">
    <property type="entry name" value="Teicoplanin_resist-assoc"/>
</dbReference>
<evidence type="ECO:0000256" key="1">
    <source>
        <dbReference type="SAM" id="MobiDB-lite"/>
    </source>
</evidence>
<accession>A0ABU2N0C0</accession>
<dbReference type="EMBL" id="JAVREL010000029">
    <property type="protein sequence ID" value="MDT0347215.1"/>
    <property type="molecule type" value="Genomic_DNA"/>
</dbReference>
<proteinExistence type="predicted"/>
<evidence type="ECO:0000313" key="5">
    <source>
        <dbReference type="Proteomes" id="UP001183246"/>
    </source>
</evidence>
<protein>
    <submittedName>
        <fullName evidence="4">VanZ family protein</fullName>
    </submittedName>
</protein>
<reference evidence="5" key="1">
    <citation type="submission" date="2023-07" db="EMBL/GenBank/DDBJ databases">
        <title>30 novel species of actinomycetes from the DSMZ collection.</title>
        <authorList>
            <person name="Nouioui I."/>
        </authorList>
    </citation>
    <scope>NUCLEOTIDE SEQUENCE [LARGE SCALE GENOMIC DNA]</scope>
    <source>
        <strain evidence="5">DSM 44938</strain>
    </source>
</reference>
<feature type="transmembrane region" description="Helical" evidence="2">
    <location>
        <begin position="20"/>
        <end position="37"/>
    </location>
</feature>
<name>A0ABU2N0C0_9ACTN</name>
<feature type="compositionally biased region" description="Basic residues" evidence="1">
    <location>
        <begin position="164"/>
        <end position="175"/>
    </location>
</feature>
<feature type="domain" description="VanZ-like" evidence="3">
    <location>
        <begin position="26"/>
        <end position="145"/>
    </location>
</feature>